<feature type="chain" id="PRO_5041400366" description="Transmembrane protein" evidence="3">
    <location>
        <begin position="27"/>
        <end position="518"/>
    </location>
</feature>
<evidence type="ECO:0008006" key="6">
    <source>
        <dbReference type="Google" id="ProtNLM"/>
    </source>
</evidence>
<evidence type="ECO:0000313" key="4">
    <source>
        <dbReference type="EMBL" id="KAK0667763.1"/>
    </source>
</evidence>
<keyword evidence="2" id="KW-1133">Transmembrane helix</keyword>
<protein>
    <recommendedName>
        <fullName evidence="6">Transmembrane protein</fullName>
    </recommendedName>
</protein>
<feature type="compositionally biased region" description="Basic and acidic residues" evidence="1">
    <location>
        <begin position="498"/>
        <end position="507"/>
    </location>
</feature>
<dbReference type="Proteomes" id="UP001174997">
    <property type="component" value="Unassembled WGS sequence"/>
</dbReference>
<evidence type="ECO:0000256" key="3">
    <source>
        <dbReference type="SAM" id="SignalP"/>
    </source>
</evidence>
<evidence type="ECO:0000256" key="2">
    <source>
        <dbReference type="SAM" id="Phobius"/>
    </source>
</evidence>
<evidence type="ECO:0000256" key="1">
    <source>
        <dbReference type="SAM" id="MobiDB-lite"/>
    </source>
</evidence>
<feature type="transmembrane region" description="Helical" evidence="2">
    <location>
        <begin position="231"/>
        <end position="255"/>
    </location>
</feature>
<sequence>MARQRRWPPDMLFGLFICSIAFLCNGAATRTSSSNDVEHNSDEIFVSPQLRPQTFARRRQDTDTRVNYLPRTTTTTAPTPTKPSQQIISITSTAYYTVTVTASPSLHDRNFVDITGLFESIDSLQQALASATASAVSLSRELAISINQLESSTQYLAASASSALLVAEASASNALAAAEASAANALSAVEESAANSISEALALATSTIPRTSNDTYRTQVDNGDKSSVSPAIVGIAVAASVVGSSLISLLVFFLFMRRRKAKQREQEEENEVNAALDRAIVSYIVKELPSPQGSGGQPTGQQQFMYEDKDEGGAGTSFQPSPPGPTQPTPTNPSDLHYVAEIPPTPSSPQSGIIPIQAMPSPQPIAQFAPTRPSLERAPRTLPRSKSQKSPRMARPPPARMRSYSQTSPSPRLKSGYFGHQPSASDASGGSAWYQPSMTPSSIAISRAFSRRTASSHFMDSAEKIYGDILTSPLEKDPLEVPYQPPPEPPVTTAPKSTSEETKREDVGWPLPAKETWL</sequence>
<proteinExistence type="predicted"/>
<organism evidence="4 5">
    <name type="scientific">Cercophora samala</name>
    <dbReference type="NCBI Taxonomy" id="330535"/>
    <lineage>
        <taxon>Eukaryota</taxon>
        <taxon>Fungi</taxon>
        <taxon>Dikarya</taxon>
        <taxon>Ascomycota</taxon>
        <taxon>Pezizomycotina</taxon>
        <taxon>Sordariomycetes</taxon>
        <taxon>Sordariomycetidae</taxon>
        <taxon>Sordariales</taxon>
        <taxon>Lasiosphaeriaceae</taxon>
        <taxon>Cercophora</taxon>
    </lineage>
</organism>
<accession>A0AA39ZBE3</accession>
<feature type="signal peptide" evidence="3">
    <location>
        <begin position="1"/>
        <end position="26"/>
    </location>
</feature>
<evidence type="ECO:0000313" key="5">
    <source>
        <dbReference type="Proteomes" id="UP001174997"/>
    </source>
</evidence>
<keyword evidence="3" id="KW-0732">Signal</keyword>
<reference evidence="4" key="1">
    <citation type="submission" date="2023-06" db="EMBL/GenBank/DDBJ databases">
        <title>Genome-scale phylogeny and comparative genomics of the fungal order Sordariales.</title>
        <authorList>
            <consortium name="Lawrence Berkeley National Laboratory"/>
            <person name="Hensen N."/>
            <person name="Bonometti L."/>
            <person name="Westerberg I."/>
            <person name="Brannstrom I.O."/>
            <person name="Guillou S."/>
            <person name="Cros-Aarteil S."/>
            <person name="Calhoun S."/>
            <person name="Haridas S."/>
            <person name="Kuo A."/>
            <person name="Mondo S."/>
            <person name="Pangilinan J."/>
            <person name="Riley R."/>
            <person name="Labutti K."/>
            <person name="Andreopoulos B."/>
            <person name="Lipzen A."/>
            <person name="Chen C."/>
            <person name="Yanf M."/>
            <person name="Daum C."/>
            <person name="Ng V."/>
            <person name="Clum A."/>
            <person name="Steindorff A."/>
            <person name="Ohm R."/>
            <person name="Martin F."/>
            <person name="Silar P."/>
            <person name="Natvig D."/>
            <person name="Lalanne C."/>
            <person name="Gautier V."/>
            <person name="Ament-Velasquez S.L."/>
            <person name="Kruys A."/>
            <person name="Hutchinson M.I."/>
            <person name="Powell A.J."/>
            <person name="Barry K."/>
            <person name="Miller A.N."/>
            <person name="Grigoriev I.V."/>
            <person name="Debuchy R."/>
            <person name="Gladieux P."/>
            <person name="Thoren M.H."/>
            <person name="Johannesson H."/>
        </authorList>
    </citation>
    <scope>NUCLEOTIDE SEQUENCE</scope>
    <source>
        <strain evidence="4">CBS 307.81</strain>
    </source>
</reference>
<keyword evidence="2" id="KW-0472">Membrane</keyword>
<keyword evidence="2" id="KW-0812">Transmembrane</keyword>
<feature type="compositionally biased region" description="Pro residues" evidence="1">
    <location>
        <begin position="320"/>
        <end position="331"/>
    </location>
</feature>
<feature type="compositionally biased region" description="Pro residues" evidence="1">
    <location>
        <begin position="483"/>
        <end position="492"/>
    </location>
</feature>
<gene>
    <name evidence="4" type="ORF">QBC41DRAFT_132173</name>
</gene>
<dbReference type="AlphaFoldDB" id="A0AA39ZBE3"/>
<name>A0AA39ZBE3_9PEZI</name>
<feature type="region of interest" description="Disordered" evidence="1">
    <location>
        <begin position="471"/>
        <end position="518"/>
    </location>
</feature>
<feature type="region of interest" description="Disordered" evidence="1">
    <location>
        <begin position="308"/>
        <end position="432"/>
    </location>
</feature>
<feature type="compositionally biased region" description="Polar residues" evidence="1">
    <location>
        <begin position="422"/>
        <end position="432"/>
    </location>
</feature>
<keyword evidence="5" id="KW-1185">Reference proteome</keyword>
<comment type="caution">
    <text evidence="4">The sequence shown here is derived from an EMBL/GenBank/DDBJ whole genome shotgun (WGS) entry which is preliminary data.</text>
</comment>
<dbReference type="EMBL" id="JAULSY010000066">
    <property type="protein sequence ID" value="KAK0667763.1"/>
    <property type="molecule type" value="Genomic_DNA"/>
</dbReference>